<dbReference type="InterPro" id="IPR036390">
    <property type="entry name" value="WH_DNA-bd_sf"/>
</dbReference>
<dbReference type="Gene3D" id="1.10.10.10">
    <property type="entry name" value="Winged helix-like DNA-binding domain superfamily/Winged helix DNA-binding domain"/>
    <property type="match status" value="1"/>
</dbReference>
<evidence type="ECO:0000313" key="3">
    <source>
        <dbReference type="Proteomes" id="UP000233293"/>
    </source>
</evidence>
<dbReference type="GO" id="GO:0003700">
    <property type="term" value="F:DNA-binding transcription factor activity"/>
    <property type="evidence" value="ECO:0007669"/>
    <property type="project" value="InterPro"/>
</dbReference>
<organism evidence="2 3">
    <name type="scientific">Telmatospirillum siberiense</name>
    <dbReference type="NCBI Taxonomy" id="382514"/>
    <lineage>
        <taxon>Bacteria</taxon>
        <taxon>Pseudomonadati</taxon>
        <taxon>Pseudomonadota</taxon>
        <taxon>Alphaproteobacteria</taxon>
        <taxon>Rhodospirillales</taxon>
        <taxon>Rhodospirillaceae</taxon>
        <taxon>Telmatospirillum</taxon>
    </lineage>
</organism>
<dbReference type="Proteomes" id="UP000233293">
    <property type="component" value="Unassembled WGS sequence"/>
</dbReference>
<dbReference type="InterPro" id="IPR051815">
    <property type="entry name" value="Molybdate_resp_trans_reg"/>
</dbReference>
<gene>
    <name evidence="2" type="ORF">CWS72_19490</name>
</gene>
<proteinExistence type="predicted"/>
<dbReference type="SUPFAM" id="SSF46785">
    <property type="entry name" value="Winged helix' DNA-binding domain"/>
    <property type="match status" value="1"/>
</dbReference>
<protein>
    <submittedName>
        <fullName evidence="2">ModE family transcriptional regulator</fullName>
    </submittedName>
</protein>
<evidence type="ECO:0000259" key="1">
    <source>
        <dbReference type="Pfam" id="PF00126"/>
    </source>
</evidence>
<evidence type="ECO:0000313" key="2">
    <source>
        <dbReference type="EMBL" id="PKU22840.1"/>
    </source>
</evidence>
<dbReference type="PANTHER" id="PTHR30432:SF1">
    <property type="entry name" value="DNA-BINDING TRANSCRIPTIONAL DUAL REGULATOR MODE"/>
    <property type="match status" value="1"/>
</dbReference>
<dbReference type="InterPro" id="IPR000847">
    <property type="entry name" value="LysR_HTH_N"/>
</dbReference>
<dbReference type="OrthoDB" id="9800709at2"/>
<name>A0A2N3PR06_9PROT</name>
<dbReference type="RefSeq" id="WP_101252313.1">
    <property type="nucleotide sequence ID" value="NZ_PIUM01000026.1"/>
</dbReference>
<keyword evidence="3" id="KW-1185">Reference proteome</keyword>
<feature type="domain" description="HTH lysR-type" evidence="1">
    <location>
        <begin position="26"/>
        <end position="84"/>
    </location>
</feature>
<comment type="caution">
    <text evidence="2">The sequence shown here is derived from an EMBL/GenBank/DDBJ whole genome shotgun (WGS) entry which is preliminary data.</text>
</comment>
<reference evidence="3" key="1">
    <citation type="submission" date="2017-12" db="EMBL/GenBank/DDBJ databases">
        <title>Draft genome sequence of Telmatospirillum siberiense 26-4b1T, an acidotolerant peatland alphaproteobacterium potentially involved in sulfur cycling.</title>
        <authorList>
            <person name="Hausmann B."/>
            <person name="Pjevac P."/>
            <person name="Schreck K."/>
            <person name="Herbold C.W."/>
            <person name="Daims H."/>
            <person name="Wagner M."/>
            <person name="Pester M."/>
            <person name="Loy A."/>
        </authorList>
    </citation>
    <scope>NUCLEOTIDE SEQUENCE [LARGE SCALE GENOMIC DNA]</scope>
    <source>
        <strain evidence="3">26-4b1</strain>
    </source>
</reference>
<dbReference type="Pfam" id="PF00126">
    <property type="entry name" value="HTH_1"/>
    <property type="match status" value="1"/>
</dbReference>
<accession>A0A2N3PR06</accession>
<dbReference type="EMBL" id="PIUM01000026">
    <property type="protein sequence ID" value="PKU22840.1"/>
    <property type="molecule type" value="Genomic_DNA"/>
</dbReference>
<dbReference type="PANTHER" id="PTHR30432">
    <property type="entry name" value="TRANSCRIPTIONAL REGULATOR MODE"/>
    <property type="match status" value="1"/>
</dbReference>
<sequence length="117" mass="13015">MPSRILPRLRFKLGPVILLGPGKTDLLEAIDRTGSISAAARTMDMSYKRAWQLVDEMNRHLDHPVVVAAFGGSHGGGAHLTPFGHELLTRYRRMQTSLETALAEDIAWLDEHVVKTE</sequence>
<dbReference type="InterPro" id="IPR036388">
    <property type="entry name" value="WH-like_DNA-bd_sf"/>
</dbReference>
<dbReference type="AlphaFoldDB" id="A0A2N3PR06"/>